<dbReference type="GO" id="GO:0006310">
    <property type="term" value="P:DNA recombination"/>
    <property type="evidence" value="ECO:0007669"/>
    <property type="project" value="UniProtKB-KW"/>
</dbReference>
<dbReference type="Gene3D" id="1.10.443.10">
    <property type="entry name" value="Intergrase catalytic core"/>
    <property type="match status" value="1"/>
</dbReference>
<dbReference type="Pfam" id="PF00589">
    <property type="entry name" value="Phage_integrase"/>
    <property type="match status" value="1"/>
</dbReference>
<keyword evidence="9" id="KW-1185">Reference proteome</keyword>
<dbReference type="InterPro" id="IPR002104">
    <property type="entry name" value="Integrase_catalytic"/>
</dbReference>
<accession>A0A430FF73</accession>
<dbReference type="InterPro" id="IPR050090">
    <property type="entry name" value="Tyrosine_recombinase_XerCD"/>
</dbReference>
<dbReference type="Gene3D" id="1.10.150.130">
    <property type="match status" value="1"/>
</dbReference>
<evidence type="ECO:0000256" key="2">
    <source>
        <dbReference type="ARBA" id="ARBA00022908"/>
    </source>
</evidence>
<organism evidence="8 9">
    <name type="scientific">Bifidobacterium goeldii</name>
    <dbReference type="NCBI Taxonomy" id="2306975"/>
    <lineage>
        <taxon>Bacteria</taxon>
        <taxon>Bacillati</taxon>
        <taxon>Actinomycetota</taxon>
        <taxon>Actinomycetes</taxon>
        <taxon>Bifidobacteriales</taxon>
        <taxon>Bifidobacteriaceae</taxon>
        <taxon>Bifidobacterium</taxon>
    </lineage>
</organism>
<evidence type="ECO:0000256" key="1">
    <source>
        <dbReference type="ARBA" id="ARBA00008857"/>
    </source>
</evidence>
<evidence type="ECO:0000256" key="3">
    <source>
        <dbReference type="ARBA" id="ARBA00023125"/>
    </source>
</evidence>
<keyword evidence="3 5" id="KW-0238">DNA-binding</keyword>
<keyword evidence="2" id="KW-0229">DNA integration</keyword>
<dbReference type="GO" id="GO:0003677">
    <property type="term" value="F:DNA binding"/>
    <property type="evidence" value="ECO:0007669"/>
    <property type="project" value="UniProtKB-UniRule"/>
</dbReference>
<dbReference type="EMBL" id="QXGL01000007">
    <property type="protein sequence ID" value="RSX51392.1"/>
    <property type="molecule type" value="Genomic_DNA"/>
</dbReference>
<gene>
    <name evidence="8" type="ORF">D2E25_1826</name>
</gene>
<dbReference type="InterPro" id="IPR004107">
    <property type="entry name" value="Integrase_SAM-like_N"/>
</dbReference>
<keyword evidence="4" id="KW-0233">DNA recombination</keyword>
<protein>
    <submittedName>
        <fullName evidence="8">Phage integrase family protein</fullName>
    </submittedName>
</protein>
<comment type="similarity">
    <text evidence="1">Belongs to the 'phage' integrase family.</text>
</comment>
<evidence type="ECO:0000256" key="4">
    <source>
        <dbReference type="ARBA" id="ARBA00023172"/>
    </source>
</evidence>
<reference evidence="8 9" key="1">
    <citation type="submission" date="2018-09" db="EMBL/GenBank/DDBJ databases">
        <title>Characterization of the phylogenetic diversity of five novel species belonging to the genus Bifidobacterium.</title>
        <authorList>
            <person name="Lugli G.A."/>
            <person name="Duranti S."/>
            <person name="Milani C."/>
        </authorList>
    </citation>
    <scope>NUCLEOTIDE SEQUENCE [LARGE SCALE GENOMIC DNA]</scope>
    <source>
        <strain evidence="8 9">2034B</strain>
    </source>
</reference>
<dbReference type="PROSITE" id="PS51900">
    <property type="entry name" value="CB"/>
    <property type="match status" value="1"/>
</dbReference>
<dbReference type="InterPro" id="IPR013762">
    <property type="entry name" value="Integrase-like_cat_sf"/>
</dbReference>
<sequence>MAKRKGSRSFGWIRKRPVKDTVNGGSKSAYYASYLNPFDSSERVHAPDRFDTLLDARKWLDEEHRLISSGEWTRPADRLKKMRERGQTFGEFAEKWFDRHKGAWRPRTRETYRGRLNSRLLPVFGNTRLRDISVDMVREWYDGDIAKVPGQRASCYGMLWEIMEEAYKPPYRLLDFNPCTIKGGSRHAGVERPVATPEQVQQIVDAMPERYRLMVLLATWMSMRFGEVRALRRSDIDLSKKEIHITRNVTHTSEDGFVEGAPKTRAGVRTVAIPDSLVPEIRRHIARFAGEGADGLLFRSAGGGYVHQSEVEKAFLKARTAVGLPNLRFHDLRHTGNTIAMQTGSATLADLQARGGWTTPNMVLHYAHSSIERQHGIADALDDVRQGRKTLVEEKPDAAAGHDDDGVRELATSLKDALSGQQALLDEQRALREQNQKLVELLTHVGLAL</sequence>
<feature type="domain" description="Tyr recombinase" evidence="6">
    <location>
        <begin position="190"/>
        <end position="379"/>
    </location>
</feature>
<proteinExistence type="inferred from homology"/>
<dbReference type="PROSITE" id="PS51898">
    <property type="entry name" value="TYR_RECOMBINASE"/>
    <property type="match status" value="1"/>
</dbReference>
<dbReference type="InterPro" id="IPR011010">
    <property type="entry name" value="DNA_brk_join_enz"/>
</dbReference>
<evidence type="ECO:0000313" key="9">
    <source>
        <dbReference type="Proteomes" id="UP000287533"/>
    </source>
</evidence>
<dbReference type="GO" id="GO:0015074">
    <property type="term" value="P:DNA integration"/>
    <property type="evidence" value="ECO:0007669"/>
    <property type="project" value="UniProtKB-KW"/>
</dbReference>
<comment type="caution">
    <text evidence="8">The sequence shown here is derived from an EMBL/GenBank/DDBJ whole genome shotgun (WGS) entry which is preliminary data.</text>
</comment>
<evidence type="ECO:0000259" key="7">
    <source>
        <dbReference type="PROSITE" id="PS51900"/>
    </source>
</evidence>
<dbReference type="PANTHER" id="PTHR30349:SF64">
    <property type="entry name" value="PROPHAGE INTEGRASE INTD-RELATED"/>
    <property type="match status" value="1"/>
</dbReference>
<dbReference type="SUPFAM" id="SSF56349">
    <property type="entry name" value="DNA breaking-rejoining enzymes"/>
    <property type="match status" value="1"/>
</dbReference>
<dbReference type="InterPro" id="IPR010998">
    <property type="entry name" value="Integrase_recombinase_N"/>
</dbReference>
<dbReference type="CDD" id="cd01189">
    <property type="entry name" value="INT_ICEBs1_C_like"/>
    <property type="match status" value="1"/>
</dbReference>
<dbReference type="RefSeq" id="WP_125982113.1">
    <property type="nucleotide sequence ID" value="NZ_QXGL01000007.1"/>
</dbReference>
<evidence type="ECO:0000256" key="5">
    <source>
        <dbReference type="PROSITE-ProRule" id="PRU01248"/>
    </source>
</evidence>
<evidence type="ECO:0000259" key="6">
    <source>
        <dbReference type="PROSITE" id="PS51898"/>
    </source>
</evidence>
<name>A0A430FF73_9BIFI</name>
<evidence type="ECO:0000313" key="8">
    <source>
        <dbReference type="EMBL" id="RSX51392.1"/>
    </source>
</evidence>
<dbReference type="PANTHER" id="PTHR30349">
    <property type="entry name" value="PHAGE INTEGRASE-RELATED"/>
    <property type="match status" value="1"/>
</dbReference>
<dbReference type="OrthoDB" id="1822491at2"/>
<dbReference type="AlphaFoldDB" id="A0A430FF73"/>
<dbReference type="Proteomes" id="UP000287533">
    <property type="component" value="Unassembled WGS sequence"/>
</dbReference>
<feature type="domain" description="Core-binding (CB)" evidence="7">
    <location>
        <begin position="87"/>
        <end position="167"/>
    </location>
</feature>
<dbReference type="InterPro" id="IPR044068">
    <property type="entry name" value="CB"/>
</dbReference>
<dbReference type="Pfam" id="PF14659">
    <property type="entry name" value="Phage_int_SAM_3"/>
    <property type="match status" value="1"/>
</dbReference>